<dbReference type="OrthoDB" id="9803988at2"/>
<proteinExistence type="inferred from homology"/>
<organism evidence="6 7">
    <name type="scientific">Pseudarthrobacter equi</name>
    <dbReference type="NCBI Taxonomy" id="728066"/>
    <lineage>
        <taxon>Bacteria</taxon>
        <taxon>Bacillati</taxon>
        <taxon>Actinomycetota</taxon>
        <taxon>Actinomycetes</taxon>
        <taxon>Micrococcales</taxon>
        <taxon>Micrococcaceae</taxon>
        <taxon>Pseudarthrobacter</taxon>
    </lineage>
</organism>
<feature type="signal peptide" evidence="4">
    <location>
        <begin position="1"/>
        <end position="18"/>
    </location>
</feature>
<reference evidence="7" key="1">
    <citation type="submission" date="2016-10" db="EMBL/GenBank/DDBJ databases">
        <authorList>
            <person name="Varghese N."/>
            <person name="Submissions S."/>
        </authorList>
    </citation>
    <scope>NUCLEOTIDE SEQUENCE [LARGE SCALE GENOMIC DNA]</scope>
    <source>
        <strain evidence="7">IMMIB L-1606</strain>
    </source>
</reference>
<keyword evidence="3 4" id="KW-0732">Signal</keyword>
<dbReference type="Proteomes" id="UP000198751">
    <property type="component" value="Chromosome I"/>
</dbReference>
<dbReference type="PANTHER" id="PTHR30290">
    <property type="entry name" value="PERIPLASMIC BINDING COMPONENT OF ABC TRANSPORTER"/>
    <property type="match status" value="1"/>
</dbReference>
<evidence type="ECO:0000256" key="3">
    <source>
        <dbReference type="ARBA" id="ARBA00022729"/>
    </source>
</evidence>
<feature type="chain" id="PRO_5039045727" evidence="4">
    <location>
        <begin position="19"/>
        <end position="505"/>
    </location>
</feature>
<protein>
    <submittedName>
        <fullName evidence="6">Peptide/nickel transport system substrate-binding protein</fullName>
    </submittedName>
</protein>
<dbReference type="EMBL" id="LT629779">
    <property type="protein sequence ID" value="SDT21938.1"/>
    <property type="molecule type" value="Genomic_DNA"/>
</dbReference>
<dbReference type="GO" id="GO:0015833">
    <property type="term" value="P:peptide transport"/>
    <property type="evidence" value="ECO:0007669"/>
    <property type="project" value="TreeGrafter"/>
</dbReference>
<comment type="similarity">
    <text evidence="1">Belongs to the bacterial solute-binding protein 5 family.</text>
</comment>
<evidence type="ECO:0000313" key="7">
    <source>
        <dbReference type="Proteomes" id="UP000198751"/>
    </source>
</evidence>
<dbReference type="Gene3D" id="3.10.105.10">
    <property type="entry name" value="Dipeptide-binding Protein, Domain 3"/>
    <property type="match status" value="1"/>
</dbReference>
<dbReference type="GO" id="GO:0042597">
    <property type="term" value="C:periplasmic space"/>
    <property type="evidence" value="ECO:0007669"/>
    <property type="project" value="UniProtKB-ARBA"/>
</dbReference>
<name>A0A1H1YK66_9MICC</name>
<dbReference type="SUPFAM" id="SSF53850">
    <property type="entry name" value="Periplasmic binding protein-like II"/>
    <property type="match status" value="1"/>
</dbReference>
<dbReference type="RefSeq" id="WP_091719700.1">
    <property type="nucleotide sequence ID" value="NZ_CAUQLD010000002.1"/>
</dbReference>
<dbReference type="GO" id="GO:0043190">
    <property type="term" value="C:ATP-binding cassette (ABC) transporter complex"/>
    <property type="evidence" value="ECO:0007669"/>
    <property type="project" value="InterPro"/>
</dbReference>
<keyword evidence="2" id="KW-0813">Transport</keyword>
<dbReference type="PIRSF" id="PIRSF002741">
    <property type="entry name" value="MppA"/>
    <property type="match status" value="1"/>
</dbReference>
<sequence length="505" mass="53640">MRKLVGIAAVTAVMALTACNGSSPGGSAASTELDIAAIGTPESFAPGNFGTGPTTQFLQPVYDSLFRNTNEGEPAENIVTKWSYDDARTKLSLTIRDGVKFTDGTPLDAAAVKANLDSARKGTGEAGGQLRFITEVAVTDATNLTVTLSAPDPSLVPNLGGTAGVLASPKALGTPELDTTPVGSGPYILDAAKSQTGIKYAYTRNPDYWNAKDFPFDTVEVTVFNDNNAILNALRAGETDFAVVTDKDSNSLKSAGLNIQSNPAYTTSGLYLFDRKGSLVPALAEPKVRQAINMALDRDAIHAQVFGGKGKATSQVFSSTSDAYIPELDKKYPFDVDGAKKLLSDAGYANGFILPMPDVSPIYPDQQAAVTEALTAIGITPQYQPVNGQTFISDLLAGKYPAAIFGLNSPRPWDFAQIALTPESLWNPFHVSDPTVVDLINKAQGETGEAQTETFRQLNTYLVDQAWFAPYIQSDNVFASSADITVTPQRYSTLPPLWGLAPAQK</sequence>
<dbReference type="PROSITE" id="PS51257">
    <property type="entry name" value="PROKAR_LIPOPROTEIN"/>
    <property type="match status" value="1"/>
</dbReference>
<dbReference type="InterPro" id="IPR039424">
    <property type="entry name" value="SBP_5"/>
</dbReference>
<evidence type="ECO:0000256" key="2">
    <source>
        <dbReference type="ARBA" id="ARBA00022448"/>
    </source>
</evidence>
<evidence type="ECO:0000259" key="5">
    <source>
        <dbReference type="Pfam" id="PF00496"/>
    </source>
</evidence>
<dbReference type="AlphaFoldDB" id="A0A1H1YK66"/>
<evidence type="ECO:0000256" key="4">
    <source>
        <dbReference type="SAM" id="SignalP"/>
    </source>
</evidence>
<evidence type="ECO:0000313" key="6">
    <source>
        <dbReference type="EMBL" id="SDT21938.1"/>
    </source>
</evidence>
<dbReference type="InterPro" id="IPR030678">
    <property type="entry name" value="Peptide/Ni-bd"/>
</dbReference>
<evidence type="ECO:0000256" key="1">
    <source>
        <dbReference type="ARBA" id="ARBA00005695"/>
    </source>
</evidence>
<dbReference type="Gene3D" id="3.40.190.10">
    <property type="entry name" value="Periplasmic binding protein-like II"/>
    <property type="match status" value="1"/>
</dbReference>
<feature type="domain" description="Solute-binding protein family 5" evidence="5">
    <location>
        <begin position="75"/>
        <end position="412"/>
    </location>
</feature>
<dbReference type="Pfam" id="PF00496">
    <property type="entry name" value="SBP_bac_5"/>
    <property type="match status" value="1"/>
</dbReference>
<dbReference type="PANTHER" id="PTHR30290:SF9">
    <property type="entry name" value="OLIGOPEPTIDE-BINDING PROTEIN APPA"/>
    <property type="match status" value="1"/>
</dbReference>
<gene>
    <name evidence="6" type="ORF">SAMN04489743_2053</name>
</gene>
<dbReference type="InterPro" id="IPR000914">
    <property type="entry name" value="SBP_5_dom"/>
</dbReference>
<keyword evidence="7" id="KW-1185">Reference proteome</keyword>
<accession>A0A1H1YK66</accession>
<dbReference type="GO" id="GO:1904680">
    <property type="term" value="F:peptide transmembrane transporter activity"/>
    <property type="evidence" value="ECO:0007669"/>
    <property type="project" value="TreeGrafter"/>
</dbReference>